<protein>
    <submittedName>
        <fullName evidence="2">Uncharacterized protein</fullName>
    </submittedName>
</protein>
<feature type="transmembrane region" description="Helical" evidence="1">
    <location>
        <begin position="78"/>
        <end position="100"/>
    </location>
</feature>
<keyword evidence="1" id="KW-1133">Transmembrane helix</keyword>
<dbReference type="RefSeq" id="WP_193909922.1">
    <property type="nucleotide sequence ID" value="NZ_PRDL01000001.1"/>
</dbReference>
<sequence length="103" mass="11657">MAWLETDWTKELEQVNESMGKLMDEKVEPMIDRALDRGVQEMSLALDKAAFEVKDAVAQLSYELTLQRQQAAKDARQLIHYAALVAVVVFVGCTVIFQVVTRL</sequence>
<evidence type="ECO:0000256" key="1">
    <source>
        <dbReference type="SAM" id="Phobius"/>
    </source>
</evidence>
<keyword evidence="1" id="KW-0472">Membrane</keyword>
<comment type="caution">
    <text evidence="2">The sequence shown here is derived from an EMBL/GenBank/DDBJ whole genome shotgun (WGS) entry which is preliminary data.</text>
</comment>
<gene>
    <name evidence="2" type="ORF">C4F51_11610</name>
</gene>
<dbReference type="EMBL" id="PRDL01000001">
    <property type="protein sequence ID" value="MBE8717831.1"/>
    <property type="molecule type" value="Genomic_DNA"/>
</dbReference>
<keyword evidence="1" id="KW-0812">Transmembrane</keyword>
<dbReference type="AlphaFoldDB" id="A0A928V6J8"/>
<proteinExistence type="predicted"/>
<name>A0A928V6J8_9GAMM</name>
<accession>A0A928V6J8</accession>
<evidence type="ECO:0000313" key="3">
    <source>
        <dbReference type="Proteomes" id="UP000652567"/>
    </source>
</evidence>
<reference evidence="2" key="1">
    <citation type="submission" date="2018-07" db="EMBL/GenBank/DDBJ databases">
        <title>Genome assembly of strain Ka43.</title>
        <authorList>
            <person name="Kukolya J."/>
            <person name="Nagy I."/>
            <person name="Horvath B."/>
            <person name="Toth A."/>
        </authorList>
    </citation>
    <scope>NUCLEOTIDE SEQUENCE</scope>
    <source>
        <strain evidence="2">KB43</strain>
    </source>
</reference>
<keyword evidence="3" id="KW-1185">Reference proteome</keyword>
<dbReference type="Proteomes" id="UP000652567">
    <property type="component" value="Unassembled WGS sequence"/>
</dbReference>
<organism evidence="2 3">
    <name type="scientific">Cellvibrio polysaccharolyticus</name>
    <dbReference type="NCBI Taxonomy" id="2082724"/>
    <lineage>
        <taxon>Bacteria</taxon>
        <taxon>Pseudomonadati</taxon>
        <taxon>Pseudomonadota</taxon>
        <taxon>Gammaproteobacteria</taxon>
        <taxon>Cellvibrionales</taxon>
        <taxon>Cellvibrionaceae</taxon>
        <taxon>Cellvibrio</taxon>
    </lineage>
</organism>
<evidence type="ECO:0000313" key="2">
    <source>
        <dbReference type="EMBL" id="MBE8717831.1"/>
    </source>
</evidence>